<dbReference type="Proteomes" id="UP000017938">
    <property type="component" value="Unassembled WGS sequence"/>
</dbReference>
<accession>R6TSG4</accession>
<sequence>MQTIKYVKQPVAVVVTVSRDGQVRPKKFQWKDGHTYTIDRVTKVERAASTKVGGCGIRYTVMVEGLPRFLYDEEGKWFMEDEVLIEVTE</sequence>
<comment type="caution">
    <text evidence="1">The sequence shown here is derived from an EMBL/GenBank/DDBJ whole genome shotgun (WGS) entry which is preliminary data.</text>
</comment>
<dbReference type="STRING" id="1263015.BN580_00060"/>
<name>R6TSG4_9BACT</name>
<evidence type="ECO:0000313" key="2">
    <source>
        <dbReference type="Proteomes" id="UP000017938"/>
    </source>
</evidence>
<dbReference type="AlphaFoldDB" id="R6TSG4"/>
<dbReference type="EMBL" id="CBFW010000124">
    <property type="protein sequence ID" value="CDC72759.1"/>
    <property type="molecule type" value="Genomic_DNA"/>
</dbReference>
<gene>
    <name evidence="1" type="ORF">BN580_00060</name>
</gene>
<proteinExistence type="predicted"/>
<evidence type="ECO:0000313" key="1">
    <source>
        <dbReference type="EMBL" id="CDC72759.1"/>
    </source>
</evidence>
<reference evidence="1" key="1">
    <citation type="submission" date="2012-11" db="EMBL/GenBank/DDBJ databases">
        <title>Dependencies among metagenomic species, viruses, plasmids and units of genetic variation.</title>
        <authorList>
            <person name="Nielsen H.B."/>
            <person name="Almeida M."/>
            <person name="Juncker A.S."/>
            <person name="Rasmussen S."/>
            <person name="Li J."/>
            <person name="Sunagawa S."/>
            <person name="Plichta D."/>
            <person name="Gautier L."/>
            <person name="Le Chatelier E."/>
            <person name="Peletier E."/>
            <person name="Bonde I."/>
            <person name="Nielsen T."/>
            <person name="Manichanh C."/>
            <person name="Arumugam M."/>
            <person name="Batto J."/>
            <person name="Santos M.B.Q.D."/>
            <person name="Blom N."/>
            <person name="Borruel N."/>
            <person name="Burgdorf K.S."/>
            <person name="Boumezbeur F."/>
            <person name="Casellas F."/>
            <person name="Dore J."/>
            <person name="Guarner F."/>
            <person name="Hansen T."/>
            <person name="Hildebrand F."/>
            <person name="Kaas R.S."/>
            <person name="Kennedy S."/>
            <person name="Kristiansen K."/>
            <person name="Kultima J.R."/>
            <person name="Leonard P."/>
            <person name="Levenez F."/>
            <person name="Lund O."/>
            <person name="Moumen B."/>
            <person name="Le Paslier D."/>
            <person name="Pons N."/>
            <person name="Pedersen O."/>
            <person name="Prifti E."/>
            <person name="Qin J."/>
            <person name="Raes J."/>
            <person name="Tap J."/>
            <person name="Tims S."/>
            <person name="Ussery D.W."/>
            <person name="Yamada T."/>
            <person name="MetaHit consortium"/>
            <person name="Renault P."/>
            <person name="Sicheritz-Ponten T."/>
            <person name="Bork P."/>
            <person name="Wang J."/>
            <person name="Brunak S."/>
            <person name="Ehrlich S.D."/>
        </authorList>
    </citation>
    <scope>NUCLEOTIDE SEQUENCE [LARGE SCALE GENOMIC DNA]</scope>
</reference>
<organism evidence="1 2">
    <name type="scientific">Candidatus Colimorpha enterica</name>
    <dbReference type="NCBI Taxonomy" id="3083063"/>
    <lineage>
        <taxon>Bacteria</taxon>
        <taxon>Pseudomonadati</taxon>
        <taxon>Bacteroidota</taxon>
        <taxon>Bacteroidia</taxon>
        <taxon>Bacteroidales</taxon>
        <taxon>Candidatus Colimorpha</taxon>
    </lineage>
</organism>
<protein>
    <submittedName>
        <fullName evidence="1">Uncharacterized protein</fullName>
    </submittedName>
</protein>